<keyword evidence="2" id="KW-0229">DNA integration</keyword>
<accession>A0A248LNA2</accession>
<evidence type="ECO:0000313" key="8">
    <source>
        <dbReference type="Proteomes" id="UP000197424"/>
    </source>
</evidence>
<dbReference type="Gene3D" id="1.10.443.10">
    <property type="entry name" value="Intergrase catalytic core"/>
    <property type="match status" value="1"/>
</dbReference>
<dbReference type="InterPro" id="IPR013762">
    <property type="entry name" value="Integrase-like_cat_sf"/>
</dbReference>
<dbReference type="AlphaFoldDB" id="A0A248LNA2"/>
<evidence type="ECO:0000313" key="7">
    <source>
        <dbReference type="EMBL" id="ASJ25979.1"/>
    </source>
</evidence>
<protein>
    <submittedName>
        <fullName evidence="7">Putative phage integrase</fullName>
    </submittedName>
</protein>
<dbReference type="CDD" id="cd01184">
    <property type="entry name" value="INT_C_like_1"/>
    <property type="match status" value="1"/>
</dbReference>
<dbReference type="PANTHER" id="PTHR30349">
    <property type="entry name" value="PHAGE INTEGRASE-RELATED"/>
    <property type="match status" value="1"/>
</dbReference>
<dbReference type="GO" id="GO:0006310">
    <property type="term" value="P:DNA recombination"/>
    <property type="evidence" value="ECO:0007669"/>
    <property type="project" value="UniProtKB-KW"/>
</dbReference>
<proteinExistence type="inferred from homology"/>
<evidence type="ECO:0000256" key="5">
    <source>
        <dbReference type="PROSITE-ProRule" id="PRU01248"/>
    </source>
</evidence>
<dbReference type="InterPro" id="IPR010998">
    <property type="entry name" value="Integrase_recombinase_N"/>
</dbReference>
<dbReference type="GO" id="GO:0015074">
    <property type="term" value="P:DNA integration"/>
    <property type="evidence" value="ECO:0007669"/>
    <property type="project" value="UniProtKB-KW"/>
</dbReference>
<dbReference type="PROSITE" id="PS51900">
    <property type="entry name" value="CB"/>
    <property type="match status" value="1"/>
</dbReference>
<dbReference type="InterPro" id="IPR025269">
    <property type="entry name" value="SAM-like_dom"/>
</dbReference>
<dbReference type="InterPro" id="IPR011010">
    <property type="entry name" value="DNA_brk_join_enz"/>
</dbReference>
<evidence type="ECO:0000256" key="3">
    <source>
        <dbReference type="ARBA" id="ARBA00023125"/>
    </source>
</evidence>
<evidence type="ECO:0000256" key="4">
    <source>
        <dbReference type="ARBA" id="ARBA00023172"/>
    </source>
</evidence>
<organism evidence="7 8">
    <name type="scientific">Laribacter hongkongensis</name>
    <dbReference type="NCBI Taxonomy" id="168471"/>
    <lineage>
        <taxon>Bacteria</taxon>
        <taxon>Pseudomonadati</taxon>
        <taxon>Pseudomonadota</taxon>
        <taxon>Betaproteobacteria</taxon>
        <taxon>Neisseriales</taxon>
        <taxon>Aquaspirillaceae</taxon>
        <taxon>Laribacter</taxon>
    </lineage>
</organism>
<evidence type="ECO:0000256" key="1">
    <source>
        <dbReference type="ARBA" id="ARBA00008857"/>
    </source>
</evidence>
<dbReference type="RefSeq" id="WP_088861638.1">
    <property type="nucleotide sequence ID" value="NZ_CP022115.1"/>
</dbReference>
<dbReference type="EMBL" id="CP022115">
    <property type="protein sequence ID" value="ASJ25979.1"/>
    <property type="molecule type" value="Genomic_DNA"/>
</dbReference>
<keyword evidence="4" id="KW-0233">DNA recombination</keyword>
<feature type="domain" description="Core-binding (CB)" evidence="6">
    <location>
        <begin position="16"/>
        <end position="95"/>
    </location>
</feature>
<keyword evidence="3 5" id="KW-0238">DNA-binding</keyword>
<dbReference type="PANTHER" id="PTHR30349:SF41">
    <property type="entry name" value="INTEGRASE_RECOMBINASE PROTEIN MJ0367-RELATED"/>
    <property type="match status" value="1"/>
</dbReference>
<comment type="similarity">
    <text evidence="1">Belongs to the 'phage' integrase family.</text>
</comment>
<dbReference type="InterPro" id="IPR044068">
    <property type="entry name" value="CB"/>
</dbReference>
<evidence type="ECO:0000256" key="2">
    <source>
        <dbReference type="ARBA" id="ARBA00022908"/>
    </source>
</evidence>
<dbReference type="OrthoDB" id="9784724at2"/>
<gene>
    <name evidence="7" type="ORF">LHGZ1_3148</name>
</gene>
<dbReference type="Pfam" id="PF13102">
    <property type="entry name" value="Phage_int_SAM_5"/>
    <property type="match status" value="1"/>
</dbReference>
<name>A0A248LNA2_9NEIS</name>
<evidence type="ECO:0000259" key="6">
    <source>
        <dbReference type="PROSITE" id="PS51900"/>
    </source>
</evidence>
<dbReference type="Gene3D" id="1.10.150.130">
    <property type="match status" value="1"/>
</dbReference>
<dbReference type="InterPro" id="IPR050090">
    <property type="entry name" value="Tyrosine_recombinase_XerCD"/>
</dbReference>
<dbReference type="GO" id="GO:0003677">
    <property type="term" value="F:DNA binding"/>
    <property type="evidence" value="ECO:0007669"/>
    <property type="project" value="UniProtKB-UniRule"/>
</dbReference>
<dbReference type="Proteomes" id="UP000197424">
    <property type="component" value="Chromosome"/>
</dbReference>
<reference evidence="8" key="1">
    <citation type="submission" date="2017-06" db="EMBL/GenBank/DDBJ databases">
        <title>Whole genome sequence of Laribacter hongkongensis LHGZ1.</title>
        <authorList>
            <person name="Chen D."/>
            <person name="Wu H."/>
            <person name="Chen J."/>
        </authorList>
    </citation>
    <scope>NUCLEOTIDE SEQUENCE [LARGE SCALE GENOMIC DNA]</scope>
    <source>
        <strain evidence="8">LHGZ1</strain>
    </source>
</reference>
<dbReference type="SUPFAM" id="SSF56349">
    <property type="entry name" value="DNA breaking-rejoining enzymes"/>
    <property type="match status" value="1"/>
</dbReference>
<sequence length="336" mass="37690">MMRSAVIRPIPSGGGTSWLVLLERWASERVPTSKTLAEWRLYVDRFLEQNPAVTVEQTEKSHVVGFKDWLVAKQYSSATVEKHLTAIKRLLGWALDNDIISRNPASGVRVAKAANAAPGRQPYSLEDLNAIFGMPIFRKAERPKAGRGEAAFWLPLLGLFTGARLEELGQLLCSDVRERDRVNYIAISDAEEGQSVKTSSSRRLIPLHPELLRLGFLDYVADQRKRGHQHLFHLLESNRHGACTAAWSKWYGRFARTPSLNMPKSKVFHSFRHTFKDAARNSGIPKDVHDAFTGHSANDVGSTYGNGPSLQSLAVWISKLEYPGLQLDFTWQSERG</sequence>